<evidence type="ECO:0008006" key="5">
    <source>
        <dbReference type="Google" id="ProtNLM"/>
    </source>
</evidence>
<comment type="caution">
    <text evidence="3">The sequence shown here is derived from an EMBL/GenBank/DDBJ whole genome shotgun (WGS) entry which is preliminary data.</text>
</comment>
<evidence type="ECO:0000256" key="1">
    <source>
        <dbReference type="SAM" id="MobiDB-lite"/>
    </source>
</evidence>
<evidence type="ECO:0000313" key="3">
    <source>
        <dbReference type="EMBL" id="MEK8032170.1"/>
    </source>
</evidence>
<feature type="chain" id="PRO_5046827775" description="Type II secretion system protein GspC N-terminal domain-containing protein" evidence="2">
    <location>
        <begin position="28"/>
        <end position="200"/>
    </location>
</feature>
<name>A0ABU9BQC9_9BURK</name>
<dbReference type="EMBL" id="JBBUTG010000009">
    <property type="protein sequence ID" value="MEK8032170.1"/>
    <property type="molecule type" value="Genomic_DNA"/>
</dbReference>
<keyword evidence="2" id="KW-0732">Signal</keyword>
<dbReference type="RefSeq" id="WP_341426584.1">
    <property type="nucleotide sequence ID" value="NZ_JBBUTG010000009.1"/>
</dbReference>
<feature type="region of interest" description="Disordered" evidence="1">
    <location>
        <begin position="160"/>
        <end position="200"/>
    </location>
</feature>
<evidence type="ECO:0000313" key="4">
    <source>
        <dbReference type="Proteomes" id="UP001371218"/>
    </source>
</evidence>
<feature type="compositionally biased region" description="Acidic residues" evidence="1">
    <location>
        <begin position="191"/>
        <end position="200"/>
    </location>
</feature>
<organism evidence="3 4">
    <name type="scientific">Ideonella lacteola</name>
    <dbReference type="NCBI Taxonomy" id="2984193"/>
    <lineage>
        <taxon>Bacteria</taxon>
        <taxon>Pseudomonadati</taxon>
        <taxon>Pseudomonadota</taxon>
        <taxon>Betaproteobacteria</taxon>
        <taxon>Burkholderiales</taxon>
        <taxon>Sphaerotilaceae</taxon>
        <taxon>Ideonella</taxon>
    </lineage>
</organism>
<proteinExistence type="predicted"/>
<protein>
    <recommendedName>
        <fullName evidence="5">Type II secretion system protein GspC N-terminal domain-containing protein</fullName>
    </recommendedName>
</protein>
<accession>A0ABU9BQC9</accession>
<evidence type="ECO:0000256" key="2">
    <source>
        <dbReference type="SAM" id="SignalP"/>
    </source>
</evidence>
<gene>
    <name evidence="3" type="ORF">AACH06_15185</name>
</gene>
<sequence>MASRLLTLAVWALVLASAMFWALRVFASQTGLPPDTQLSAPTLAKGGEFRKLLGTSEKVEDDDDDVASTSDRFHLLGVVAPRGAGQSPQGVALIAVGDEPPKAWRTGSVVDGDTVLLAVNQRSVQLGPRGGPATTELSLPEPTPISAPAHAGVHQLSRPVPMMPQGVPGQVPIPHQAAPSAQPMQRNAPPDQEDEDSEED</sequence>
<reference evidence="3 4" key="1">
    <citation type="submission" date="2024-04" db="EMBL/GenBank/DDBJ databases">
        <title>Novel species of the genus Ideonella isolated from streams.</title>
        <authorList>
            <person name="Lu H."/>
        </authorList>
    </citation>
    <scope>NUCLEOTIDE SEQUENCE [LARGE SCALE GENOMIC DNA]</scope>
    <source>
        <strain evidence="3 4">DXS29W</strain>
    </source>
</reference>
<keyword evidence="4" id="KW-1185">Reference proteome</keyword>
<feature type="signal peptide" evidence="2">
    <location>
        <begin position="1"/>
        <end position="27"/>
    </location>
</feature>
<dbReference type="Proteomes" id="UP001371218">
    <property type="component" value="Unassembled WGS sequence"/>
</dbReference>